<evidence type="ECO:0000313" key="1">
    <source>
        <dbReference type="EMBL" id="EPY53846.1"/>
    </source>
</evidence>
<name>S9XJH8_SCHCR</name>
<reference evidence="1 2" key="1">
    <citation type="journal article" date="2011" name="Science">
        <title>Comparative functional genomics of the fission yeasts.</title>
        <authorList>
            <person name="Rhind N."/>
            <person name="Chen Z."/>
            <person name="Yassour M."/>
            <person name="Thompson D.A."/>
            <person name="Haas B.J."/>
            <person name="Habib N."/>
            <person name="Wapinski I."/>
            <person name="Roy S."/>
            <person name="Lin M.F."/>
            <person name="Heiman D.I."/>
            <person name="Young S.K."/>
            <person name="Furuya K."/>
            <person name="Guo Y."/>
            <person name="Pidoux A."/>
            <person name="Chen H.M."/>
            <person name="Robbertse B."/>
            <person name="Goldberg J.M."/>
            <person name="Aoki K."/>
            <person name="Bayne E.H."/>
            <person name="Berlin A.M."/>
            <person name="Desjardins C.A."/>
            <person name="Dobbs E."/>
            <person name="Dukaj L."/>
            <person name="Fan L."/>
            <person name="FitzGerald M.G."/>
            <person name="French C."/>
            <person name="Gujja S."/>
            <person name="Hansen K."/>
            <person name="Keifenheim D."/>
            <person name="Levin J.Z."/>
            <person name="Mosher R.A."/>
            <person name="Mueller C.A."/>
            <person name="Pfiffner J."/>
            <person name="Priest M."/>
            <person name="Russ C."/>
            <person name="Smialowska A."/>
            <person name="Swoboda P."/>
            <person name="Sykes S.M."/>
            <person name="Vaughn M."/>
            <person name="Vengrova S."/>
            <person name="Yoder R."/>
            <person name="Zeng Q."/>
            <person name="Allshire R."/>
            <person name="Baulcombe D."/>
            <person name="Birren B.W."/>
            <person name="Brown W."/>
            <person name="Ekwall K."/>
            <person name="Kellis M."/>
            <person name="Leatherwood J."/>
            <person name="Levin H."/>
            <person name="Margalit H."/>
            <person name="Martienssen R."/>
            <person name="Nieduszynski C.A."/>
            <person name="Spatafora J.W."/>
            <person name="Friedman N."/>
            <person name="Dalgaard J.Z."/>
            <person name="Baumann P."/>
            <person name="Niki H."/>
            <person name="Regev A."/>
            <person name="Nusbaum C."/>
        </authorList>
    </citation>
    <scope>NUCLEOTIDE SEQUENCE [LARGE SCALE GENOMIC DNA]</scope>
    <source>
        <strain evidence="2">OY26 / ATCC MYA-4695 / CBS 11777 / NBRC 106824 / NRRL Y48691</strain>
    </source>
</reference>
<protein>
    <submittedName>
        <fullName evidence="1">Uncharacterized protein</fullName>
    </submittedName>
</protein>
<organism evidence="1 2">
    <name type="scientific">Schizosaccharomyces cryophilus (strain OY26 / ATCC MYA-4695 / CBS 11777 / NBRC 106824 / NRRL Y48691)</name>
    <name type="common">Fission yeast</name>
    <dbReference type="NCBI Taxonomy" id="653667"/>
    <lineage>
        <taxon>Eukaryota</taxon>
        <taxon>Fungi</taxon>
        <taxon>Dikarya</taxon>
        <taxon>Ascomycota</taxon>
        <taxon>Taphrinomycotina</taxon>
        <taxon>Schizosaccharomycetes</taxon>
        <taxon>Schizosaccharomycetales</taxon>
        <taxon>Schizosaccharomycetaceae</taxon>
        <taxon>Schizosaccharomyces</taxon>
    </lineage>
</organism>
<dbReference type="OMA" id="QPECFNS"/>
<dbReference type="Proteomes" id="UP000015464">
    <property type="component" value="Unassembled WGS sequence"/>
</dbReference>
<dbReference type="AlphaFoldDB" id="S9XJH8"/>
<gene>
    <name evidence="1" type="ORF">SPOG_02924</name>
</gene>
<dbReference type="RefSeq" id="XP_013021039.1">
    <property type="nucleotide sequence ID" value="XM_013165585.1"/>
</dbReference>
<dbReference type="HOGENOM" id="CLU_2039412_0_0_1"/>
<dbReference type="OrthoDB" id="68056at2759"/>
<sequence length="121" mass="13729">MNVRNRKLITAGAAEYADKVHSTVYVDPIFEKDIRTHFLKENIPLAQEQKPAQPRPSIRSPKNILKRNINFLKSFINRLFTSQKKTRCSNQKSVQISPPTLVSTTSALALSAMQQPECFNS</sequence>
<accession>S9XJH8</accession>
<keyword evidence="2" id="KW-1185">Reference proteome</keyword>
<proteinExistence type="predicted"/>
<dbReference type="GeneID" id="25037245"/>
<evidence type="ECO:0000313" key="2">
    <source>
        <dbReference type="Proteomes" id="UP000015464"/>
    </source>
</evidence>
<dbReference type="EMBL" id="KE546988">
    <property type="protein sequence ID" value="EPY53846.1"/>
    <property type="molecule type" value="Genomic_DNA"/>
</dbReference>